<dbReference type="Gene3D" id="3.10.20.80">
    <property type="entry name" value="Translation initiation factor 3 (IF-3), N-terminal domain"/>
    <property type="match status" value="1"/>
</dbReference>
<comment type="similarity">
    <text evidence="1 5">Belongs to the IF-3 family.</text>
</comment>
<evidence type="ECO:0000313" key="8">
    <source>
        <dbReference type="EMBL" id="OHA80757.1"/>
    </source>
</evidence>
<evidence type="ECO:0000256" key="5">
    <source>
        <dbReference type="RuleBase" id="RU000646"/>
    </source>
</evidence>
<dbReference type="Pfam" id="PF00707">
    <property type="entry name" value="IF3_C"/>
    <property type="match status" value="1"/>
</dbReference>
<dbReference type="SUPFAM" id="SSF55200">
    <property type="entry name" value="Translation initiation factor IF3, C-terminal domain"/>
    <property type="match status" value="1"/>
</dbReference>
<dbReference type="GO" id="GO:0003743">
    <property type="term" value="F:translation initiation factor activity"/>
    <property type="evidence" value="ECO:0007669"/>
    <property type="project" value="UniProtKB-UniRule"/>
</dbReference>
<accession>A0A1G2S6Y7</accession>
<organism evidence="8 9">
    <name type="scientific">Candidatus Yonathbacteria bacterium RIFCSPHIGHO2_01_FULL_51_10</name>
    <dbReference type="NCBI Taxonomy" id="1802723"/>
    <lineage>
        <taxon>Bacteria</taxon>
        <taxon>Candidatus Yonathiibacteriota</taxon>
    </lineage>
</organism>
<sequence length="183" mass="20563">MKERIRINNQIRAAELRVITNTGEALGVLQTRDAITEAEKRGLDLIEISPNATPPVAKIMDYGKYQYEQSKRDRDAKAKAHITETKSLQVKIGTSEHDLELKAKNAAKWLREGHRVKIDLFLTGRSKYAELNFKKERLDRVLTLIPEAYKIAAGPEKSLKGLTVVIERSKGGKPQEATGEKKA</sequence>
<evidence type="ECO:0000256" key="2">
    <source>
        <dbReference type="ARBA" id="ARBA00022540"/>
    </source>
</evidence>
<dbReference type="FunFam" id="3.10.20.80:FF:000001">
    <property type="entry name" value="Translation initiation factor IF-3"/>
    <property type="match status" value="1"/>
</dbReference>
<dbReference type="EMBL" id="MHUS01000018">
    <property type="protein sequence ID" value="OHA80757.1"/>
    <property type="molecule type" value="Genomic_DNA"/>
</dbReference>
<reference evidence="8 9" key="1">
    <citation type="journal article" date="2016" name="Nat. Commun.">
        <title>Thousands of microbial genomes shed light on interconnected biogeochemical processes in an aquifer system.</title>
        <authorList>
            <person name="Anantharaman K."/>
            <person name="Brown C.T."/>
            <person name="Hug L.A."/>
            <person name="Sharon I."/>
            <person name="Castelle C.J."/>
            <person name="Probst A.J."/>
            <person name="Thomas B.C."/>
            <person name="Singh A."/>
            <person name="Wilkins M.J."/>
            <person name="Karaoz U."/>
            <person name="Brodie E.L."/>
            <person name="Williams K.H."/>
            <person name="Hubbard S.S."/>
            <person name="Banfield J.F."/>
        </authorList>
    </citation>
    <scope>NUCLEOTIDE SEQUENCE [LARGE SCALE GENOMIC DNA]</scope>
</reference>
<keyword evidence="2 5" id="KW-0396">Initiation factor</keyword>
<evidence type="ECO:0000256" key="3">
    <source>
        <dbReference type="ARBA" id="ARBA00022917"/>
    </source>
</evidence>
<dbReference type="Gene3D" id="3.30.110.10">
    <property type="entry name" value="Translation initiation factor 3 (IF-3), C-terminal domain"/>
    <property type="match status" value="1"/>
</dbReference>
<comment type="function">
    <text evidence="5">IF-3 binds to the 30S ribosomal subunit and shifts the equilibrium between 70S ribosomes and their 50S and 30S subunits in favor of the free subunits, thus enhancing the availability of 30S subunits on which protein synthesis initiation begins.</text>
</comment>
<feature type="domain" description="Translation initiation factor 3 N-terminal" evidence="7">
    <location>
        <begin position="7"/>
        <end position="76"/>
    </location>
</feature>
<protein>
    <recommendedName>
        <fullName evidence="4 5">Translation initiation factor IF-3</fullName>
    </recommendedName>
</protein>
<keyword evidence="3 5" id="KW-0648">Protein biosynthesis</keyword>
<dbReference type="GO" id="GO:0043022">
    <property type="term" value="F:ribosome binding"/>
    <property type="evidence" value="ECO:0007669"/>
    <property type="project" value="TreeGrafter"/>
</dbReference>
<evidence type="ECO:0000259" key="7">
    <source>
        <dbReference type="Pfam" id="PF05198"/>
    </source>
</evidence>
<proteinExistence type="inferred from homology"/>
<evidence type="ECO:0000256" key="4">
    <source>
        <dbReference type="NCBIfam" id="TIGR00168"/>
    </source>
</evidence>
<dbReference type="InterPro" id="IPR019813">
    <property type="entry name" value="Translation_initiation_fac3_CS"/>
</dbReference>
<comment type="subcellular location">
    <subcellularLocation>
        <location evidence="5">Cytoplasm</location>
    </subcellularLocation>
</comment>
<dbReference type="SUPFAM" id="SSF54364">
    <property type="entry name" value="Translation initiation factor IF3, N-terminal domain"/>
    <property type="match status" value="1"/>
</dbReference>
<dbReference type="STRING" id="1802723.A2675_01255"/>
<dbReference type="Proteomes" id="UP000176997">
    <property type="component" value="Unassembled WGS sequence"/>
</dbReference>
<evidence type="ECO:0000259" key="6">
    <source>
        <dbReference type="Pfam" id="PF00707"/>
    </source>
</evidence>
<dbReference type="PANTHER" id="PTHR10938">
    <property type="entry name" value="TRANSLATION INITIATION FACTOR IF-3"/>
    <property type="match status" value="1"/>
</dbReference>
<dbReference type="Pfam" id="PF05198">
    <property type="entry name" value="IF3_N"/>
    <property type="match status" value="1"/>
</dbReference>
<dbReference type="PANTHER" id="PTHR10938:SF0">
    <property type="entry name" value="TRANSLATION INITIATION FACTOR IF-3, MITOCHONDRIAL"/>
    <property type="match status" value="1"/>
</dbReference>
<dbReference type="InterPro" id="IPR019814">
    <property type="entry name" value="Translation_initiation_fac_3_N"/>
</dbReference>
<dbReference type="InterPro" id="IPR019815">
    <property type="entry name" value="Translation_initiation_fac_3_C"/>
</dbReference>
<feature type="domain" description="Translation initiation factor 3 C-terminal" evidence="6">
    <location>
        <begin position="84"/>
        <end position="166"/>
    </location>
</feature>
<name>A0A1G2S6Y7_9BACT</name>
<gene>
    <name evidence="8" type="ORF">A2675_01255</name>
</gene>
<dbReference type="InterPro" id="IPR036788">
    <property type="entry name" value="T_IF-3_C_sf"/>
</dbReference>
<comment type="subunit">
    <text evidence="5">Monomer.</text>
</comment>
<dbReference type="GO" id="GO:0005737">
    <property type="term" value="C:cytoplasm"/>
    <property type="evidence" value="ECO:0007669"/>
    <property type="project" value="UniProtKB-SubCell"/>
</dbReference>
<dbReference type="PROSITE" id="PS00938">
    <property type="entry name" value="IF3"/>
    <property type="match status" value="1"/>
</dbReference>
<dbReference type="InterPro" id="IPR001288">
    <property type="entry name" value="Translation_initiation_fac_3"/>
</dbReference>
<evidence type="ECO:0000313" key="9">
    <source>
        <dbReference type="Proteomes" id="UP000176997"/>
    </source>
</evidence>
<dbReference type="GO" id="GO:0032790">
    <property type="term" value="P:ribosome disassembly"/>
    <property type="evidence" value="ECO:0007669"/>
    <property type="project" value="TreeGrafter"/>
</dbReference>
<evidence type="ECO:0000256" key="1">
    <source>
        <dbReference type="ARBA" id="ARBA00005439"/>
    </source>
</evidence>
<dbReference type="NCBIfam" id="TIGR00168">
    <property type="entry name" value="infC"/>
    <property type="match status" value="1"/>
</dbReference>
<dbReference type="InterPro" id="IPR036787">
    <property type="entry name" value="T_IF-3_N_sf"/>
</dbReference>
<dbReference type="AlphaFoldDB" id="A0A1G2S6Y7"/>
<comment type="caution">
    <text evidence="8">The sequence shown here is derived from an EMBL/GenBank/DDBJ whole genome shotgun (WGS) entry which is preliminary data.</text>
</comment>